<protein>
    <submittedName>
        <fullName evidence="4">Isomerase</fullName>
    </submittedName>
</protein>
<dbReference type="Pfam" id="PF02567">
    <property type="entry name" value="PhzC-PhzF"/>
    <property type="match status" value="1"/>
</dbReference>
<dbReference type="RefSeq" id="WP_094907560.1">
    <property type="nucleotide sequence ID" value="NZ_BJUN01000002.1"/>
</dbReference>
<feature type="active site" evidence="3">
    <location>
        <position position="46"/>
    </location>
</feature>
<keyword evidence="2 4" id="KW-0413">Isomerase</keyword>
<accession>A0A510Y2T9</accession>
<dbReference type="AlphaFoldDB" id="A0A510Y2T9"/>
<sequence length="264" mass="29319">MKIYTVDAFTSEAFYGNPAGVCLLEEPDQKSAAWMQQTAAEMNLSETAFLMKKREQEYEIRWFTPSAEVDLCGHATLASAHVLWEEMKVPDAETVTFHSASGPLTAFKKEKTIWLDFPSEPPEPAPLQEGLLEALGVEAPSVEQNRMDVIVEVDSEQTLRSLVPDMKALAQHTTRGCIVTSLSEEEGIDFVSRCFFPAIGVDEDPVTGSAHCALGPYWAKRMAKQHFTARQASTREGVVKVEMHRSRCHIGGRAVTVMKGEWLV</sequence>
<gene>
    <name evidence="4" type="ORF">MHA01_05240</name>
</gene>
<dbReference type="GO" id="GO:0005737">
    <property type="term" value="C:cytoplasm"/>
    <property type="evidence" value="ECO:0007669"/>
    <property type="project" value="TreeGrafter"/>
</dbReference>
<dbReference type="InterPro" id="IPR003719">
    <property type="entry name" value="Phenazine_PhzF-like"/>
</dbReference>
<dbReference type="GO" id="GO:0016853">
    <property type="term" value="F:isomerase activity"/>
    <property type="evidence" value="ECO:0007669"/>
    <property type="project" value="UniProtKB-KW"/>
</dbReference>
<comment type="similarity">
    <text evidence="1">Belongs to the PhzF family.</text>
</comment>
<dbReference type="Gene3D" id="3.10.310.10">
    <property type="entry name" value="Diaminopimelate Epimerase, Chain A, domain 1"/>
    <property type="match status" value="2"/>
</dbReference>
<dbReference type="PANTHER" id="PTHR13774">
    <property type="entry name" value="PHENAZINE BIOSYNTHESIS PROTEIN"/>
    <property type="match status" value="1"/>
</dbReference>
<comment type="caution">
    <text evidence="4">The sequence shown here is derived from an EMBL/GenBank/DDBJ whole genome shotgun (WGS) entry which is preliminary data.</text>
</comment>
<evidence type="ECO:0000256" key="1">
    <source>
        <dbReference type="ARBA" id="ARBA00008270"/>
    </source>
</evidence>
<proteinExistence type="inferred from homology"/>
<dbReference type="PANTHER" id="PTHR13774:SF17">
    <property type="entry name" value="PHENAZINE BIOSYNTHESIS-LIKE DOMAIN-CONTAINING PROTEIN"/>
    <property type="match status" value="1"/>
</dbReference>
<name>A0A510Y2T9_MARHA</name>
<dbReference type="Proteomes" id="UP000321051">
    <property type="component" value="Unassembled WGS sequence"/>
</dbReference>
<dbReference type="EMBL" id="BJUN01000002">
    <property type="protein sequence ID" value="GEK57619.1"/>
    <property type="molecule type" value="Genomic_DNA"/>
</dbReference>
<dbReference type="SUPFAM" id="SSF54506">
    <property type="entry name" value="Diaminopimelate epimerase-like"/>
    <property type="match status" value="1"/>
</dbReference>
<evidence type="ECO:0000313" key="5">
    <source>
        <dbReference type="Proteomes" id="UP000321051"/>
    </source>
</evidence>
<dbReference type="STRING" id="1371.GCA_900166605_00563"/>
<dbReference type="NCBIfam" id="TIGR00654">
    <property type="entry name" value="PhzF_family"/>
    <property type="match status" value="1"/>
</dbReference>
<dbReference type="OrthoDB" id="9788221at2"/>
<evidence type="ECO:0000256" key="3">
    <source>
        <dbReference type="PIRSR" id="PIRSR016184-1"/>
    </source>
</evidence>
<evidence type="ECO:0000313" key="4">
    <source>
        <dbReference type="EMBL" id="GEK57619.1"/>
    </source>
</evidence>
<evidence type="ECO:0000256" key="2">
    <source>
        <dbReference type="ARBA" id="ARBA00023235"/>
    </source>
</evidence>
<dbReference type="PIRSF" id="PIRSF016184">
    <property type="entry name" value="PhzC_PhzF"/>
    <property type="match status" value="1"/>
</dbReference>
<reference evidence="4 5" key="1">
    <citation type="submission" date="2019-07" db="EMBL/GenBank/DDBJ databases">
        <title>Whole genome shotgun sequence of Marinococcus halophilus NBRC 102359.</title>
        <authorList>
            <person name="Hosoyama A."/>
            <person name="Uohara A."/>
            <person name="Ohji S."/>
            <person name="Ichikawa N."/>
        </authorList>
    </citation>
    <scope>NUCLEOTIDE SEQUENCE [LARGE SCALE GENOMIC DNA]</scope>
    <source>
        <strain evidence="4 5">NBRC 102359</strain>
    </source>
</reference>
<keyword evidence="5" id="KW-1185">Reference proteome</keyword>
<organism evidence="4 5">
    <name type="scientific">Marinococcus halophilus</name>
    <dbReference type="NCBI Taxonomy" id="1371"/>
    <lineage>
        <taxon>Bacteria</taxon>
        <taxon>Bacillati</taxon>
        <taxon>Bacillota</taxon>
        <taxon>Bacilli</taxon>
        <taxon>Bacillales</taxon>
        <taxon>Bacillaceae</taxon>
        <taxon>Marinococcus</taxon>
    </lineage>
</organism>